<reference evidence="2 3" key="1">
    <citation type="submission" date="2014-11" db="EMBL/GenBank/DDBJ databases">
        <authorList>
            <person name="Zhu J."/>
            <person name="Qi W."/>
            <person name="Song R."/>
        </authorList>
    </citation>
    <scope>NUCLEOTIDE SEQUENCE [LARGE SCALE GENOMIC DNA]</scope>
</reference>
<keyword evidence="3" id="KW-1185">Reference proteome</keyword>
<feature type="compositionally biased region" description="Low complexity" evidence="1">
    <location>
        <begin position="257"/>
        <end position="271"/>
    </location>
</feature>
<sequence>MTNRKQRTKDSADKKEQRQSDTGDPPTLPLKGVGGSQKASGVSSSCGMSPPTASEACVDNQDSLSTECDSDGACSSHSQTTTNTHGRSGNGLDDRSLTASPIRDPLQAPTTDSCKPAGAGGGGGEILDQDADGPSSSSCSSTAASRRSRHSLSQHFLLNCKGVGLGMGELGDIQADGRDEDGGTSSGDDGHGGAVGGASFPLTPSGGNGSVKTAQQGVQATAPLAGAAGRKGKEGGGGGKGGSGKGDEGDDKGGGTSTSASASASASAAATKGGGASVANMQIKTNHAANANPSLGASASASASAAAAAAAAMPPPRATRLTEPDYRRITYYSNRVKTALGRVLAHQATLRAGAQTGGGGGGGGGEEGGGGASAAAAAPAGGGGGDCGGKGKGGKAKKGDK</sequence>
<evidence type="ECO:0000256" key="1">
    <source>
        <dbReference type="SAM" id="MobiDB-lite"/>
    </source>
</evidence>
<evidence type="ECO:0000313" key="2">
    <source>
        <dbReference type="EMBL" id="CEM18462.1"/>
    </source>
</evidence>
<dbReference type="OMA" id="TFYGEGE"/>
<feature type="compositionally biased region" description="Polar residues" evidence="1">
    <location>
        <begin position="60"/>
        <end position="87"/>
    </location>
</feature>
<feature type="compositionally biased region" description="Gly residues" evidence="1">
    <location>
        <begin position="355"/>
        <end position="372"/>
    </location>
</feature>
<accession>A0A0G4FU78</accession>
<dbReference type="EMBL" id="CDMY01000500">
    <property type="protein sequence ID" value="CEM18462.1"/>
    <property type="molecule type" value="Genomic_DNA"/>
</dbReference>
<gene>
    <name evidence="2" type="ORF">Vbra_21703</name>
</gene>
<feature type="region of interest" description="Disordered" evidence="1">
    <location>
        <begin position="167"/>
        <end position="276"/>
    </location>
</feature>
<dbReference type="AlphaFoldDB" id="A0A0G4FU78"/>
<feature type="compositionally biased region" description="Low complexity" evidence="1">
    <location>
        <begin position="290"/>
        <end position="312"/>
    </location>
</feature>
<feature type="compositionally biased region" description="Polar residues" evidence="1">
    <location>
        <begin position="210"/>
        <end position="219"/>
    </location>
</feature>
<dbReference type="Proteomes" id="UP000041254">
    <property type="component" value="Unassembled WGS sequence"/>
</dbReference>
<feature type="compositionally biased region" description="Gly residues" evidence="1">
    <location>
        <begin position="235"/>
        <end position="244"/>
    </location>
</feature>
<evidence type="ECO:0000313" key="3">
    <source>
        <dbReference type="Proteomes" id="UP000041254"/>
    </source>
</evidence>
<protein>
    <submittedName>
        <fullName evidence="2">Uncharacterized protein</fullName>
    </submittedName>
</protein>
<feature type="region of interest" description="Disordered" evidence="1">
    <location>
        <begin position="1"/>
        <end position="152"/>
    </location>
</feature>
<feature type="compositionally biased region" description="Low complexity" evidence="1">
    <location>
        <begin position="135"/>
        <end position="145"/>
    </location>
</feature>
<feature type="compositionally biased region" description="Basic and acidic residues" evidence="1">
    <location>
        <begin position="8"/>
        <end position="21"/>
    </location>
</feature>
<proteinExistence type="predicted"/>
<dbReference type="InParanoid" id="A0A0G4FU78"/>
<organism evidence="2 3">
    <name type="scientific">Vitrella brassicaformis (strain CCMP3155)</name>
    <dbReference type="NCBI Taxonomy" id="1169540"/>
    <lineage>
        <taxon>Eukaryota</taxon>
        <taxon>Sar</taxon>
        <taxon>Alveolata</taxon>
        <taxon>Colpodellida</taxon>
        <taxon>Vitrellaceae</taxon>
        <taxon>Vitrella</taxon>
    </lineage>
</organism>
<feature type="region of interest" description="Disordered" evidence="1">
    <location>
        <begin position="353"/>
        <end position="401"/>
    </location>
</feature>
<feature type="compositionally biased region" description="Gly residues" evidence="1">
    <location>
        <begin position="380"/>
        <end position="391"/>
    </location>
</feature>
<dbReference type="VEuPathDB" id="CryptoDB:Vbra_21703"/>
<feature type="compositionally biased region" description="Basic residues" evidence="1">
    <location>
        <begin position="392"/>
        <end position="401"/>
    </location>
</feature>
<name>A0A0G4FU78_VITBC</name>
<feature type="compositionally biased region" description="Polar residues" evidence="1">
    <location>
        <begin position="37"/>
        <end position="47"/>
    </location>
</feature>
<feature type="region of interest" description="Disordered" evidence="1">
    <location>
        <begin position="290"/>
        <end position="325"/>
    </location>
</feature>